<keyword evidence="17" id="KW-1185">Reference proteome</keyword>
<keyword evidence="9" id="KW-0119">Carbohydrate metabolism</keyword>
<keyword evidence="4" id="KW-0147">Chitin-binding</keyword>
<evidence type="ECO:0000256" key="13">
    <source>
        <dbReference type="SAM" id="SignalP"/>
    </source>
</evidence>
<proteinExistence type="inferred from homology"/>
<feature type="chain" id="PRO_5005535826" description="chitinase" evidence="13">
    <location>
        <begin position="19"/>
        <end position="900"/>
    </location>
</feature>
<feature type="domain" description="GH18" evidence="15">
    <location>
        <begin position="25"/>
        <end position="386"/>
    </location>
</feature>
<evidence type="ECO:0000259" key="14">
    <source>
        <dbReference type="PROSITE" id="PS50940"/>
    </source>
</evidence>
<dbReference type="PROSITE" id="PS50940">
    <property type="entry name" value="CHIT_BIND_II"/>
    <property type="match status" value="1"/>
</dbReference>
<reference evidence="16 17" key="1">
    <citation type="journal article" date="2015" name="Nat. Commun.">
        <title>Lucilia cuprina genome unlocks parasitic fly biology to underpin future interventions.</title>
        <authorList>
            <person name="Anstead C.A."/>
            <person name="Korhonen P.K."/>
            <person name="Young N.D."/>
            <person name="Hall R.S."/>
            <person name="Jex A.R."/>
            <person name="Murali S.C."/>
            <person name="Hughes D.S."/>
            <person name="Lee S.F."/>
            <person name="Perry T."/>
            <person name="Stroehlein A.J."/>
            <person name="Ansell B.R."/>
            <person name="Breugelmans B."/>
            <person name="Hofmann A."/>
            <person name="Qu J."/>
            <person name="Dugan S."/>
            <person name="Lee S.L."/>
            <person name="Chao H."/>
            <person name="Dinh H."/>
            <person name="Han Y."/>
            <person name="Doddapaneni H.V."/>
            <person name="Worley K.C."/>
            <person name="Muzny D.M."/>
            <person name="Ioannidis P."/>
            <person name="Waterhouse R.M."/>
            <person name="Zdobnov E.M."/>
            <person name="James P.J."/>
            <person name="Bagnall N.H."/>
            <person name="Kotze A.C."/>
            <person name="Gibbs R.A."/>
            <person name="Richards S."/>
            <person name="Batterham P."/>
            <person name="Gasser R.B."/>
        </authorList>
    </citation>
    <scope>NUCLEOTIDE SEQUENCE [LARGE SCALE GENOMIC DNA]</scope>
    <source>
        <strain evidence="16 17">LS</strain>
        <tissue evidence="16">Full body</tissue>
    </source>
</reference>
<comment type="similarity">
    <text evidence="2">Belongs to the glycosyl hydrolase 18 family. Chitinase class II subfamily.</text>
</comment>
<evidence type="ECO:0000256" key="9">
    <source>
        <dbReference type="ARBA" id="ARBA00023277"/>
    </source>
</evidence>
<dbReference type="InterPro" id="IPR017853">
    <property type="entry name" value="GH"/>
</dbReference>
<dbReference type="FunFam" id="3.10.50.10:FF:000004">
    <property type="entry name" value="Chitinase 5"/>
    <property type="match status" value="2"/>
</dbReference>
<dbReference type="Pfam" id="PF01607">
    <property type="entry name" value="CBM_14"/>
    <property type="match status" value="1"/>
</dbReference>
<dbReference type="FunFam" id="3.20.20.80:FF:000007">
    <property type="entry name" value="Acidic mammalian chitinase"/>
    <property type="match status" value="2"/>
</dbReference>
<dbReference type="AlphaFoldDB" id="A0A0L0C5J0"/>
<dbReference type="CDD" id="cd02872">
    <property type="entry name" value="GH18_chitolectin_chitotriosidase"/>
    <property type="match status" value="2"/>
</dbReference>
<evidence type="ECO:0000256" key="4">
    <source>
        <dbReference type="ARBA" id="ARBA00022669"/>
    </source>
</evidence>
<comment type="caution">
    <text evidence="16">The sequence shown here is derived from an EMBL/GenBank/DDBJ whole genome shotgun (WGS) entry which is preliminary data.</text>
</comment>
<dbReference type="SUPFAM" id="SSF51445">
    <property type="entry name" value="(Trans)glycosidases"/>
    <property type="match status" value="2"/>
</dbReference>
<dbReference type="PROSITE" id="PS51910">
    <property type="entry name" value="GH18_2"/>
    <property type="match status" value="2"/>
</dbReference>
<dbReference type="InterPro" id="IPR050314">
    <property type="entry name" value="Glycosyl_Hydrlase_18"/>
</dbReference>
<dbReference type="PANTHER" id="PTHR11177">
    <property type="entry name" value="CHITINASE"/>
    <property type="match status" value="1"/>
</dbReference>
<keyword evidence="6 12" id="KW-0378">Hydrolase</keyword>
<dbReference type="PROSITE" id="PS01095">
    <property type="entry name" value="GH18_1"/>
    <property type="match status" value="2"/>
</dbReference>
<evidence type="ECO:0000256" key="6">
    <source>
        <dbReference type="ARBA" id="ARBA00022801"/>
    </source>
</evidence>
<keyword evidence="5 13" id="KW-0732">Signal</keyword>
<accession>A0A0L0C5J0</accession>
<sequence length="900" mass="103170">MFLKSLIMFAMFQIRVQATEMENKKKVVCYHGSWSRNRKSLGKFDIAINMNPHLCTHLIYAFYGIETSGDLRIRDPQLDLEVKNGQGNIRKFNDLKLKNSSLKTLLSVGGWNEGSTNFSIVAGDPLKRMRFLHSVIDFLQRHNFNGLDIDWEYPNQRHTLSNNDRENFVLWLSELKEGFKPYDFLLTAAVKAVEYESEKSYNITEMVKYLDFLNIMSYALNGIWSPGVGINAPLYAGPSDQTERAKQRVPRDKIVMGIPFYGRSFTLENSNNHSVGAAHTGAGIAGPYTRQLGILGYNELCEKFLMEKSLWHLEWESQQMVPYAYYDKQWIGYDNERSVELKVNYVNRENLGGIMIWTVELDDFRGVCNGKTYPLLNIINEGLFGKLTENVTSPDICILQLRFEKKEMFMKFLLLTLLVAIWQHDTVVANERKNVVCYHGTWSTYRQSKGKFDVEKDIDPFLCTHLMYAFFGIEETGDLRVIDPYLDLEDNYGRGNIRKFNALKLRNPTLKTMLAVGGWNEGSKKFSIVAADPAKRARFVQSVVQFIQRHGFDGLDLDWEYPNQRHKLSNNDRENFLTWLRELKEGLEPFGYILSAAVGSAQFSAELSYNIPEMSKYLDLINVMAYDLHGHWDPVVGINSPLYAGPLDTSERAKQLNFDAIAKYWINQGAPREKLVMGVPFYGRSFTLADPKNHAVGAPHIGRGLAGQYSVEPGIIGYNELCETFQNQQSLWNQEWELSQMVPYAYYGRQWVGYENEKSIALKVDYVKKENLGGIMIWSIESDDFKGVCGQKRYPLLTIINEILHESVYSDLVNGKPDISPVQMPIKENVNIIPSIQTLNNSNNQCQGKNGYVRDSKNCGKFYFCDNGETYSFDCPSSLYFDLKSLSCNYSYLVECQSNN</sequence>
<dbReference type="OMA" id="ICLNNWN"/>
<dbReference type="Proteomes" id="UP000037069">
    <property type="component" value="Unassembled WGS sequence"/>
</dbReference>
<dbReference type="GO" id="GO:0008843">
    <property type="term" value="F:endochitinase activity"/>
    <property type="evidence" value="ECO:0007669"/>
    <property type="project" value="UniProtKB-EC"/>
</dbReference>
<evidence type="ECO:0000256" key="10">
    <source>
        <dbReference type="ARBA" id="ARBA00023295"/>
    </source>
</evidence>
<evidence type="ECO:0000256" key="1">
    <source>
        <dbReference type="ARBA" id="ARBA00000822"/>
    </source>
</evidence>
<dbReference type="InterPro" id="IPR036508">
    <property type="entry name" value="Chitin-bd_dom_sf"/>
</dbReference>
<dbReference type="SMART" id="SM00636">
    <property type="entry name" value="Glyco_18"/>
    <property type="match status" value="2"/>
</dbReference>
<gene>
    <name evidence="16" type="ORF">FF38_11411</name>
</gene>
<keyword evidence="10 12" id="KW-0326">Glycosidase</keyword>
<evidence type="ECO:0000256" key="5">
    <source>
        <dbReference type="ARBA" id="ARBA00022729"/>
    </source>
</evidence>
<evidence type="ECO:0000256" key="8">
    <source>
        <dbReference type="ARBA" id="ARBA00023157"/>
    </source>
</evidence>
<dbReference type="GO" id="GO:0006032">
    <property type="term" value="P:chitin catabolic process"/>
    <property type="evidence" value="ECO:0007669"/>
    <property type="project" value="UniProtKB-KW"/>
</dbReference>
<keyword evidence="7" id="KW-0146">Chitin degradation</keyword>
<dbReference type="InterPro" id="IPR029070">
    <property type="entry name" value="Chitinase_insertion_sf"/>
</dbReference>
<dbReference type="GO" id="GO:0000272">
    <property type="term" value="P:polysaccharide catabolic process"/>
    <property type="evidence" value="ECO:0007669"/>
    <property type="project" value="UniProtKB-KW"/>
</dbReference>
<evidence type="ECO:0000256" key="3">
    <source>
        <dbReference type="ARBA" id="ARBA00012729"/>
    </source>
</evidence>
<evidence type="ECO:0000256" key="7">
    <source>
        <dbReference type="ARBA" id="ARBA00023024"/>
    </source>
</evidence>
<protein>
    <recommendedName>
        <fullName evidence="3">chitinase</fullName>
        <ecNumber evidence="3">3.2.1.14</ecNumber>
    </recommendedName>
</protein>
<dbReference type="OrthoDB" id="73875at2759"/>
<dbReference type="GO" id="GO:0008061">
    <property type="term" value="F:chitin binding"/>
    <property type="evidence" value="ECO:0007669"/>
    <property type="project" value="UniProtKB-KW"/>
</dbReference>
<dbReference type="GO" id="GO:0005576">
    <property type="term" value="C:extracellular region"/>
    <property type="evidence" value="ECO:0007669"/>
    <property type="project" value="InterPro"/>
</dbReference>
<organism evidence="16 17">
    <name type="scientific">Lucilia cuprina</name>
    <name type="common">Green bottle fly</name>
    <name type="synonym">Australian sheep blowfly</name>
    <dbReference type="NCBI Taxonomy" id="7375"/>
    <lineage>
        <taxon>Eukaryota</taxon>
        <taxon>Metazoa</taxon>
        <taxon>Ecdysozoa</taxon>
        <taxon>Arthropoda</taxon>
        <taxon>Hexapoda</taxon>
        <taxon>Insecta</taxon>
        <taxon>Pterygota</taxon>
        <taxon>Neoptera</taxon>
        <taxon>Endopterygota</taxon>
        <taxon>Diptera</taxon>
        <taxon>Brachycera</taxon>
        <taxon>Muscomorpha</taxon>
        <taxon>Oestroidea</taxon>
        <taxon>Calliphoridae</taxon>
        <taxon>Luciliinae</taxon>
        <taxon>Lucilia</taxon>
    </lineage>
</organism>
<dbReference type="SUPFAM" id="SSF57625">
    <property type="entry name" value="Invertebrate chitin-binding proteins"/>
    <property type="match status" value="1"/>
</dbReference>
<dbReference type="InterPro" id="IPR002557">
    <property type="entry name" value="Chitin-bd_dom"/>
</dbReference>
<feature type="signal peptide" evidence="13">
    <location>
        <begin position="1"/>
        <end position="18"/>
    </location>
</feature>
<evidence type="ECO:0000256" key="11">
    <source>
        <dbReference type="ARBA" id="ARBA00023326"/>
    </source>
</evidence>
<evidence type="ECO:0000259" key="15">
    <source>
        <dbReference type="PROSITE" id="PS51910"/>
    </source>
</evidence>
<dbReference type="InterPro" id="IPR001223">
    <property type="entry name" value="Glyco_hydro18_cat"/>
</dbReference>
<evidence type="ECO:0000256" key="12">
    <source>
        <dbReference type="RuleBase" id="RU000489"/>
    </source>
</evidence>
<dbReference type="InterPro" id="IPR001579">
    <property type="entry name" value="Glyco_hydro_18_chit_AS"/>
</dbReference>
<dbReference type="SMART" id="SM00494">
    <property type="entry name" value="ChtBD2"/>
    <property type="match status" value="1"/>
</dbReference>
<dbReference type="EC" id="3.2.1.14" evidence="3"/>
<dbReference type="STRING" id="7375.A0A0L0C5J0"/>
<name>A0A0L0C5J0_LUCCU</name>
<feature type="domain" description="Chitin-binding type-2" evidence="14">
    <location>
        <begin position="843"/>
        <end position="898"/>
    </location>
</feature>
<dbReference type="Gene3D" id="3.20.20.80">
    <property type="entry name" value="Glycosidases"/>
    <property type="match status" value="2"/>
</dbReference>
<dbReference type="Pfam" id="PF00704">
    <property type="entry name" value="Glyco_hydro_18"/>
    <property type="match status" value="2"/>
</dbReference>
<dbReference type="PANTHER" id="PTHR11177:SF360">
    <property type="entry name" value="CHITINASE 4-RELATED"/>
    <property type="match status" value="1"/>
</dbReference>
<dbReference type="Gene3D" id="3.10.50.10">
    <property type="match status" value="2"/>
</dbReference>
<dbReference type="EMBL" id="JRES01000960">
    <property type="protein sequence ID" value="KNC26694.1"/>
    <property type="molecule type" value="Genomic_DNA"/>
</dbReference>
<dbReference type="SUPFAM" id="SSF54556">
    <property type="entry name" value="Chitinase insertion domain"/>
    <property type="match status" value="2"/>
</dbReference>
<comment type="catalytic activity">
    <reaction evidence="1">
        <text>Random endo-hydrolysis of N-acetyl-beta-D-glucosaminide (1-&gt;4)-beta-linkages in chitin and chitodextrins.</text>
        <dbReference type="EC" id="3.2.1.14"/>
    </reaction>
</comment>
<keyword evidence="11" id="KW-0624">Polysaccharide degradation</keyword>
<feature type="domain" description="GH18" evidence="15">
    <location>
        <begin position="433"/>
        <end position="807"/>
    </location>
</feature>
<evidence type="ECO:0000313" key="17">
    <source>
        <dbReference type="Proteomes" id="UP000037069"/>
    </source>
</evidence>
<evidence type="ECO:0000313" key="16">
    <source>
        <dbReference type="EMBL" id="KNC26694.1"/>
    </source>
</evidence>
<evidence type="ECO:0000256" key="2">
    <source>
        <dbReference type="ARBA" id="ARBA00009121"/>
    </source>
</evidence>
<dbReference type="InterPro" id="IPR011583">
    <property type="entry name" value="Chitinase_II/V-like_cat"/>
</dbReference>
<dbReference type="Gene3D" id="2.170.140.10">
    <property type="entry name" value="Chitin binding domain"/>
    <property type="match status" value="1"/>
</dbReference>
<keyword evidence="8" id="KW-1015">Disulfide bond</keyword>